<sequence>MHNDRQPQTLPTTILDLNAKPRGRRGKLDMRQKEALLRSYAGGEPTSALADWFDVDETYIRKLASRHGIRKGAIAVPARPRTKTARKSVNNSHLTAFKFAWRGFHVPGHLEQRYVDLLVRGFSRIQAARKLGLLESK</sequence>
<dbReference type="Proteomes" id="UP001148313">
    <property type="component" value="Unassembled WGS sequence"/>
</dbReference>
<evidence type="ECO:0000313" key="1">
    <source>
        <dbReference type="EMBL" id="MDA4844100.1"/>
    </source>
</evidence>
<proteinExistence type="predicted"/>
<comment type="caution">
    <text evidence="1">The sequence shown here is derived from an EMBL/GenBank/DDBJ whole genome shotgun (WGS) entry which is preliminary data.</text>
</comment>
<dbReference type="RefSeq" id="WP_271087623.1">
    <property type="nucleotide sequence ID" value="NZ_JAPJZH010000001.1"/>
</dbReference>
<gene>
    <name evidence="1" type="ORF">OOZ53_02015</name>
</gene>
<reference evidence="1" key="1">
    <citation type="submission" date="2022-11" db="EMBL/GenBank/DDBJ databases">
        <title>Hoeflea poritis sp. nov., isolated from scleractinian coral Porites lutea.</title>
        <authorList>
            <person name="Zhang G."/>
            <person name="Wei Q."/>
            <person name="Cai L."/>
        </authorList>
    </citation>
    <scope>NUCLEOTIDE SEQUENCE</scope>
    <source>
        <strain evidence="1">E7-10</strain>
    </source>
</reference>
<evidence type="ECO:0000313" key="2">
    <source>
        <dbReference type="Proteomes" id="UP001148313"/>
    </source>
</evidence>
<accession>A0ABT4VHC9</accession>
<name>A0ABT4VHC9_9HYPH</name>
<keyword evidence="2" id="KW-1185">Reference proteome</keyword>
<protein>
    <submittedName>
        <fullName evidence="1">Uncharacterized protein</fullName>
    </submittedName>
</protein>
<dbReference type="EMBL" id="JAPJZH010000001">
    <property type="protein sequence ID" value="MDA4844100.1"/>
    <property type="molecule type" value="Genomic_DNA"/>
</dbReference>
<organism evidence="1 2">
    <name type="scientific">Hoeflea poritis</name>
    <dbReference type="NCBI Taxonomy" id="2993659"/>
    <lineage>
        <taxon>Bacteria</taxon>
        <taxon>Pseudomonadati</taxon>
        <taxon>Pseudomonadota</taxon>
        <taxon>Alphaproteobacteria</taxon>
        <taxon>Hyphomicrobiales</taxon>
        <taxon>Rhizobiaceae</taxon>
        <taxon>Hoeflea</taxon>
    </lineage>
</organism>